<feature type="region of interest" description="Disordered" evidence="1">
    <location>
        <begin position="308"/>
        <end position="374"/>
    </location>
</feature>
<evidence type="ECO:0000313" key="3">
    <source>
        <dbReference type="EMBL" id="MFD1886885.1"/>
    </source>
</evidence>
<sequence>MNPEQTVRLLQISTTIGDIYIEGKPYHPAVEALELHRQEGEWVEAHLKCVSFTPEVKVQSIRVFSPLTGGLVDWDRQTAVLPCFYEQQTYEWIYERQDDATMPIRFYHVNRHLREAVTWKGTRILSGLLNFRNEVGFSELELRSGGQRLISVELEVFPSKLDYREDYVRLLQEVNGQIYNLSFDFLKRTYQSTTLRETEHQSLTEFFSIITHIFDHMERAMERIAVQPHHRMEHHTEVRKAAQARRPSRKNSQYLSSHPQYLEKLDLERGRNGQRSGIDSNATYRQQPKINPKAIYRQQTETNPKSIYGQQSEAHSNATYSQQSGAHSNARLDRETSFNARSHNQVAGSRSASHMDRKHGNRQSSIPPGTIPIAGEAYHPTRLLDTVKRLSYDTAENRFLRWMLERILVRLEQLRDQYEQLSRPSNYRSRSYDEQFSLTVGQMIRRMERMLNTEWLRELTPMRSMSISLVMQMAPGYREMYRYYLTLLKGLSIQSDLLRLSMKEISELYEYWCFLKLNELMARKYSLVQQNVIKLNHAGLFVTLDRGQRSRMEYRHPRTGERFVLYYNSAPDRASSPTLAQRPDNVLSLSKQDAGEQKTYNFIFDAKYRLHVAEEGSAYRAMYRQPGPQEDDINTMHRYRDAMVHRIGASAEQQERYERTMYGAYVLFPYGDEQQYREHHFYKSIRQINVGALPFLPNATSLVEEFLDELIADSPEKAYQRATVPQRTDEYYEDAMQQRQRNMLVGAVRGPEQVELALKHRFYHVPLRNLNDVQVVTQLQYVAMYQSKRRFGAAGQEGIRYYGRITGWQIMRRGDMTELKPDERKQDQLYVKLNVEQWQTRTPAIMPGGQGIYTLLLTSKYIFDRADELAELRLETDEQLTEWREKRRQGRVKVTLDQHYADLAEKVLDITVEPQPE</sequence>
<feature type="domain" description="DUF2357" evidence="2">
    <location>
        <begin position="127"/>
        <end position="274"/>
    </location>
</feature>
<gene>
    <name evidence="3" type="ORF">ACFSC9_15395</name>
</gene>
<protein>
    <submittedName>
        <fullName evidence="3">DUF2357 domain-containing protein</fullName>
    </submittedName>
</protein>
<accession>A0ABW4RKY2</accession>
<keyword evidence="4" id="KW-1185">Reference proteome</keyword>
<feature type="region of interest" description="Disordered" evidence="1">
    <location>
        <begin position="227"/>
        <end position="292"/>
    </location>
</feature>
<reference evidence="4" key="1">
    <citation type="journal article" date="2019" name="Int. J. Syst. Evol. Microbiol.">
        <title>The Global Catalogue of Microorganisms (GCM) 10K type strain sequencing project: providing services to taxonomists for standard genome sequencing and annotation.</title>
        <authorList>
            <consortium name="The Broad Institute Genomics Platform"/>
            <consortium name="The Broad Institute Genome Sequencing Center for Infectious Disease"/>
            <person name="Wu L."/>
            <person name="Ma J."/>
        </authorList>
    </citation>
    <scope>NUCLEOTIDE SEQUENCE [LARGE SCALE GENOMIC DNA]</scope>
    <source>
        <strain evidence="4">CCUG 54950</strain>
    </source>
</reference>
<dbReference type="InterPro" id="IPR007505">
    <property type="entry name" value="PDDEXK_7"/>
</dbReference>
<feature type="compositionally biased region" description="Polar residues" evidence="1">
    <location>
        <begin position="250"/>
        <end position="259"/>
    </location>
</feature>
<comment type="caution">
    <text evidence="3">The sequence shown here is derived from an EMBL/GenBank/DDBJ whole genome shotgun (WGS) entry which is preliminary data.</text>
</comment>
<dbReference type="RefSeq" id="WP_347326584.1">
    <property type="nucleotide sequence ID" value="NZ_JBCGUH010000013.1"/>
</dbReference>
<evidence type="ECO:0000256" key="1">
    <source>
        <dbReference type="SAM" id="MobiDB-lite"/>
    </source>
</evidence>
<dbReference type="Pfam" id="PF04411">
    <property type="entry name" value="PDDEXK_7"/>
    <property type="match status" value="1"/>
</dbReference>
<dbReference type="Proteomes" id="UP001597233">
    <property type="component" value="Unassembled WGS sequence"/>
</dbReference>
<feature type="compositionally biased region" description="Polar residues" evidence="1">
    <location>
        <begin position="308"/>
        <end position="327"/>
    </location>
</feature>
<feature type="domain" description="DUF2357" evidence="2">
    <location>
        <begin position="358"/>
        <end position="484"/>
    </location>
</feature>
<feature type="compositionally biased region" description="Polar residues" evidence="1">
    <location>
        <begin position="337"/>
        <end position="352"/>
    </location>
</feature>
<proteinExistence type="predicted"/>
<organism evidence="3 4">
    <name type="scientific">Paenibacillus wenxiniae</name>
    <dbReference type="NCBI Taxonomy" id="1636843"/>
    <lineage>
        <taxon>Bacteria</taxon>
        <taxon>Bacillati</taxon>
        <taxon>Bacillota</taxon>
        <taxon>Bacilli</taxon>
        <taxon>Bacillales</taxon>
        <taxon>Paenibacillaceae</taxon>
        <taxon>Paenibacillus</taxon>
    </lineage>
</organism>
<name>A0ABW4RKY2_9BACL</name>
<evidence type="ECO:0000313" key="4">
    <source>
        <dbReference type="Proteomes" id="UP001597233"/>
    </source>
</evidence>
<feature type="compositionally biased region" description="Basic and acidic residues" evidence="1">
    <location>
        <begin position="261"/>
        <end position="271"/>
    </location>
</feature>
<dbReference type="EMBL" id="JBHUEH010000022">
    <property type="protein sequence ID" value="MFD1886885.1"/>
    <property type="molecule type" value="Genomic_DNA"/>
</dbReference>
<feature type="compositionally biased region" description="Polar residues" evidence="1">
    <location>
        <begin position="273"/>
        <end position="289"/>
    </location>
</feature>
<dbReference type="InterPro" id="IPR018633">
    <property type="entry name" value="DUF2357"/>
</dbReference>
<evidence type="ECO:0000259" key="2">
    <source>
        <dbReference type="Pfam" id="PF09823"/>
    </source>
</evidence>
<dbReference type="Pfam" id="PF09823">
    <property type="entry name" value="DUF2357"/>
    <property type="match status" value="2"/>
</dbReference>